<feature type="domain" description="DUF4365" evidence="1">
    <location>
        <begin position="88"/>
        <end position="218"/>
    </location>
</feature>
<evidence type="ECO:0000313" key="3">
    <source>
        <dbReference type="Proteomes" id="UP001484535"/>
    </source>
</evidence>
<comment type="caution">
    <text evidence="2">The sequence shown here is derived from an EMBL/GenBank/DDBJ whole genome shotgun (WGS) entry which is preliminary data.</text>
</comment>
<evidence type="ECO:0000313" key="2">
    <source>
        <dbReference type="EMBL" id="MEN7537262.1"/>
    </source>
</evidence>
<dbReference type="InterPro" id="IPR025375">
    <property type="entry name" value="DUF4365"/>
</dbReference>
<accession>A0ABV0CZK0</accession>
<organism evidence="2 3">
    <name type="scientific">Aurantiacibacter flavus</name>
    <dbReference type="NCBI Taxonomy" id="3145232"/>
    <lineage>
        <taxon>Bacteria</taxon>
        <taxon>Pseudomonadati</taxon>
        <taxon>Pseudomonadota</taxon>
        <taxon>Alphaproteobacteria</taxon>
        <taxon>Sphingomonadales</taxon>
        <taxon>Erythrobacteraceae</taxon>
        <taxon>Aurantiacibacter</taxon>
    </lineage>
</organism>
<reference evidence="2 3" key="1">
    <citation type="submission" date="2024-05" db="EMBL/GenBank/DDBJ databases">
        <authorList>
            <person name="Park S."/>
        </authorList>
    </citation>
    <scope>NUCLEOTIDE SEQUENCE [LARGE SCALE GENOMIC DNA]</scope>
    <source>
        <strain evidence="2 3">DGU5</strain>
    </source>
</reference>
<dbReference type="RefSeq" id="WP_346784706.1">
    <property type="nucleotide sequence ID" value="NZ_JBDLBR010000002.1"/>
</dbReference>
<protein>
    <submittedName>
        <fullName evidence="2">DUF4365 domain-containing protein</fullName>
    </submittedName>
</protein>
<dbReference type="EMBL" id="JBDLBR010000002">
    <property type="protein sequence ID" value="MEN7537262.1"/>
    <property type="molecule type" value="Genomic_DNA"/>
</dbReference>
<keyword evidence="3" id="KW-1185">Reference proteome</keyword>
<gene>
    <name evidence="2" type="ORF">ABDJ38_08755</name>
</gene>
<name>A0ABV0CZK0_9SPHN</name>
<sequence length="521" mass="59297">MSASDKSCRSSFCPGNITGRAELGRQRIGGFERLVSKSRHLFEPNAPVELVEPQLGVGRCEKHDSFVAKMFYYPGMAKKITDNQIIGELGEAAVRKRFLSIGFQFDHRSRLEAGIDGLAEVMIDGEPTARMIAVQIKSTRAGKYRSETETSFTYLLELKDLQYWKTSNLPVIVVLYRESDDSHYWCQVQNHPGAEQRVLTFDKSRDILDRSSLDRLAALTVPVNGFGYYVPPLGGGETALVNMFPITLPPEIFVASTPFDSKRAIKELFDQDEPPRFDWAIKAGTFWSFHDPRKAVTAAIVDIDQVEAIETPLIAYHQEMDEQNNFSFLLRQTLQHQMQDDLAWDKENKLFYIRAIEDSQPRTFHYQSAKVKTKADVVNVSMSTKMPGKVGFVRHHAFVPRFECMMDQWFLMVSPTYHFTTNGFYRHPHPDALLSGKKRLENNASIRGQVIMWHRFLTQHEQRGGGLFGNEDAGPAMMLRFQPPPEVDLPTTVPDDVWGRPKQVQPVRDEGSIVGLLFDEV</sequence>
<proteinExistence type="predicted"/>
<dbReference type="Pfam" id="PF14280">
    <property type="entry name" value="DUF4365"/>
    <property type="match status" value="1"/>
</dbReference>
<evidence type="ECO:0000259" key="1">
    <source>
        <dbReference type="Pfam" id="PF14280"/>
    </source>
</evidence>
<dbReference type="Proteomes" id="UP001484535">
    <property type="component" value="Unassembled WGS sequence"/>
</dbReference>